<dbReference type="InterPro" id="IPR037143">
    <property type="entry name" value="4-PPantetheinyl_Trfase_dom_sf"/>
</dbReference>
<dbReference type="RefSeq" id="WP_095497260.1">
    <property type="nucleotide sequence ID" value="NZ_BSPO01000002.1"/>
</dbReference>
<protein>
    <recommendedName>
        <fullName evidence="2">4'-phosphopantetheinyl transferase domain-containing protein</fullName>
    </recommendedName>
</protein>
<dbReference type="Pfam" id="PF01648">
    <property type="entry name" value="ACPS"/>
    <property type="match status" value="1"/>
</dbReference>
<dbReference type="InterPro" id="IPR008278">
    <property type="entry name" value="4-PPantetheinyl_Trfase_dom"/>
</dbReference>
<keyword evidence="4" id="KW-1185">Reference proteome</keyword>
<organism evidence="3 4">
    <name type="scientific">Paraferrimonas haliotis</name>
    <dbReference type="NCBI Taxonomy" id="2013866"/>
    <lineage>
        <taxon>Bacteria</taxon>
        <taxon>Pseudomonadati</taxon>
        <taxon>Pseudomonadota</taxon>
        <taxon>Gammaproteobacteria</taxon>
        <taxon>Alteromonadales</taxon>
        <taxon>Ferrimonadaceae</taxon>
        <taxon>Paraferrimonas</taxon>
    </lineage>
</organism>
<evidence type="ECO:0000313" key="3">
    <source>
        <dbReference type="EMBL" id="GLS83179.1"/>
    </source>
</evidence>
<comment type="caution">
    <text evidence="3">The sequence shown here is derived from an EMBL/GenBank/DDBJ whole genome shotgun (WGS) entry which is preliminary data.</text>
</comment>
<evidence type="ECO:0000313" key="4">
    <source>
        <dbReference type="Proteomes" id="UP001157439"/>
    </source>
</evidence>
<evidence type="ECO:0000256" key="1">
    <source>
        <dbReference type="ARBA" id="ARBA00022679"/>
    </source>
</evidence>
<dbReference type="GO" id="GO:0008897">
    <property type="term" value="F:holo-[acyl-carrier-protein] synthase activity"/>
    <property type="evidence" value="ECO:0007669"/>
    <property type="project" value="InterPro"/>
</dbReference>
<feature type="domain" description="4'-phosphopantetheinyl transferase" evidence="2">
    <location>
        <begin position="79"/>
        <end position="144"/>
    </location>
</feature>
<reference evidence="3 4" key="1">
    <citation type="journal article" date="2014" name="Int. J. Syst. Evol. Microbiol.">
        <title>Complete genome sequence of Corynebacterium casei LMG S-19264T (=DSM 44701T), isolated from a smear-ripened cheese.</title>
        <authorList>
            <consortium name="US DOE Joint Genome Institute (JGI-PGF)"/>
            <person name="Walter F."/>
            <person name="Albersmeier A."/>
            <person name="Kalinowski J."/>
            <person name="Ruckert C."/>
        </authorList>
    </citation>
    <scope>NUCLEOTIDE SEQUENCE [LARGE SCALE GENOMIC DNA]</scope>
    <source>
        <strain evidence="3 4">NBRC 112785</strain>
    </source>
</reference>
<name>A0AA37WX67_9GAMM</name>
<sequence>MQAPLVALSSFDKTLSRPQQQMQGNQLLATLLERHWQRAVSPDSIGRNQHGAPTLDDGNLHLSLSHSGEHLVAAVYHQPLGVDIEFMNPNRNHQGIWDYIRHPQEPQAITDIAQFYRYWTTKEAAWKCAHCQSPSRLSLLGVCDDALALDCGLTVQPLAAPNEYAMTLVYQP</sequence>
<dbReference type="SUPFAM" id="SSF56214">
    <property type="entry name" value="4'-phosphopantetheinyl transferase"/>
    <property type="match status" value="2"/>
</dbReference>
<dbReference type="GO" id="GO:0000287">
    <property type="term" value="F:magnesium ion binding"/>
    <property type="evidence" value="ECO:0007669"/>
    <property type="project" value="InterPro"/>
</dbReference>
<dbReference type="EMBL" id="BSPO01000002">
    <property type="protein sequence ID" value="GLS83179.1"/>
    <property type="molecule type" value="Genomic_DNA"/>
</dbReference>
<evidence type="ECO:0000259" key="2">
    <source>
        <dbReference type="Pfam" id="PF01648"/>
    </source>
</evidence>
<dbReference type="AlphaFoldDB" id="A0AA37WX67"/>
<accession>A0AA37WX67</accession>
<keyword evidence="1" id="KW-0808">Transferase</keyword>
<proteinExistence type="predicted"/>
<gene>
    <name evidence="3" type="ORF">GCM10007894_11560</name>
</gene>
<dbReference type="Proteomes" id="UP001157439">
    <property type="component" value="Unassembled WGS sequence"/>
</dbReference>
<dbReference type="Gene3D" id="3.90.470.20">
    <property type="entry name" value="4'-phosphopantetheinyl transferase domain"/>
    <property type="match status" value="1"/>
</dbReference>